<evidence type="ECO:0000313" key="1">
    <source>
        <dbReference type="EMBL" id="MFH0255134.1"/>
    </source>
</evidence>
<proteinExistence type="predicted"/>
<comment type="caution">
    <text evidence="1">The sequence shown here is derived from an EMBL/GenBank/DDBJ whole genome shotgun (WGS) entry which is preliminary data.</text>
</comment>
<sequence>MKRFVILGLPRSGSTYLMTLLGAHRDVFCSGEQFNPYAVIGIGAQDDSHEAVLRRDKDPVGHMNAFFAAEKVRGTACAGFKFMIGHNIRLLEELGRRSDIAIIHVWRDNRLAQASSLMKAAKTRNWAQTRRDAHVHQKIHATPRQISHRWHEYATFDHLVTIWLASLPHHRMAVEYREMFKPGFEQEICAFLGIRPHAGMKSPLVKQGSNAILDRFSQPAPLRYYFTQLGLEHWLGEEL</sequence>
<dbReference type="SUPFAM" id="SSF52540">
    <property type="entry name" value="P-loop containing nucleoside triphosphate hydrolases"/>
    <property type="match status" value="1"/>
</dbReference>
<accession>A0ABW7IAE4</accession>
<protein>
    <submittedName>
        <fullName evidence="1">Sulfotransferase</fullName>
    </submittedName>
</protein>
<name>A0ABW7IAE4_9RHOB</name>
<evidence type="ECO:0000313" key="2">
    <source>
        <dbReference type="Proteomes" id="UP001607157"/>
    </source>
</evidence>
<reference evidence="1 2" key="1">
    <citation type="submission" date="2024-10" db="EMBL/GenBank/DDBJ databases">
        <authorList>
            <person name="Yang X.-N."/>
        </authorList>
    </citation>
    <scope>NUCLEOTIDE SEQUENCE [LARGE SCALE GENOMIC DNA]</scope>
    <source>
        <strain evidence="1 2">CAU 1059</strain>
    </source>
</reference>
<gene>
    <name evidence="1" type="ORF">ACGRVM_14605</name>
</gene>
<dbReference type="EMBL" id="JBIHMM010000004">
    <property type="protein sequence ID" value="MFH0255134.1"/>
    <property type="molecule type" value="Genomic_DNA"/>
</dbReference>
<dbReference type="RefSeq" id="WP_377172499.1">
    <property type="nucleotide sequence ID" value="NZ_JBHTJC010000004.1"/>
</dbReference>
<keyword evidence="2" id="KW-1185">Reference proteome</keyword>
<organism evidence="1 2">
    <name type="scientific">Roseovarius aquimarinus</name>
    <dbReference type="NCBI Taxonomy" id="1229156"/>
    <lineage>
        <taxon>Bacteria</taxon>
        <taxon>Pseudomonadati</taxon>
        <taxon>Pseudomonadota</taxon>
        <taxon>Alphaproteobacteria</taxon>
        <taxon>Rhodobacterales</taxon>
        <taxon>Roseobacteraceae</taxon>
        <taxon>Roseovarius</taxon>
    </lineage>
</organism>
<dbReference type="Proteomes" id="UP001607157">
    <property type="component" value="Unassembled WGS sequence"/>
</dbReference>
<dbReference type="Pfam" id="PF13469">
    <property type="entry name" value="Sulfotransfer_3"/>
    <property type="match status" value="1"/>
</dbReference>
<dbReference type="Gene3D" id="3.40.50.300">
    <property type="entry name" value="P-loop containing nucleotide triphosphate hydrolases"/>
    <property type="match status" value="1"/>
</dbReference>
<dbReference type="InterPro" id="IPR027417">
    <property type="entry name" value="P-loop_NTPase"/>
</dbReference>